<dbReference type="Pfam" id="PF00248">
    <property type="entry name" value="Aldo_ket_red"/>
    <property type="match status" value="1"/>
</dbReference>
<keyword evidence="2" id="KW-0408">Iron</keyword>
<dbReference type="PANTHER" id="PTHR43312">
    <property type="entry name" value="D-THREO-ALDOSE 1-DEHYDROGENASE"/>
    <property type="match status" value="1"/>
</dbReference>
<name>A0ABS2FXD4_9FIRM</name>
<keyword evidence="1" id="KW-0479">Metal-binding</keyword>
<evidence type="ECO:0000313" key="6">
    <source>
        <dbReference type="Proteomes" id="UP000719500"/>
    </source>
</evidence>
<dbReference type="InterPro" id="IPR017900">
    <property type="entry name" value="4Fe4S_Fe_S_CS"/>
</dbReference>
<evidence type="ECO:0000256" key="3">
    <source>
        <dbReference type="ARBA" id="ARBA00023014"/>
    </source>
</evidence>
<gene>
    <name evidence="5" type="ORF">H9X91_09315</name>
</gene>
<sequence length="382" mass="41879">MEYRQLGKTGLLVSEIGMGCEGFVDKPYAQVEKLVDAMEAGGVNCIDLYTPNPEFRSNLGRALRGRREKFVLQAHLCTIWKDGQYKRTRDLAEVKEGFSDQLRRLETDHAEIGMIHYVDSLADWETVRTGGVLDYARELKAQGVIRAIGLSSHNPEVALAAVNSGAIEVLMFSINPCYDLQPAGEDVEQLWNEKNYEQPLVNMAPQRQALYETCQRLGVGITVMKAFGGGNLLSAELSPAGKALTLCQCLHYALTRPGVASVMSGARNLEELKTSIAYETATEEERDYAAAFAALPKISWVGHCMYCGHCAPCPVGIDVAGVTKFLNLARAQGELPETVREHYAVLPHHGGECISCGACEKRCPFGVPVMENMRRAAEVFGS</sequence>
<dbReference type="InterPro" id="IPR017896">
    <property type="entry name" value="4Fe4S_Fe-S-bd"/>
</dbReference>
<accession>A0ABS2FXD4</accession>
<evidence type="ECO:0000313" key="5">
    <source>
        <dbReference type="EMBL" id="MBM6851631.1"/>
    </source>
</evidence>
<dbReference type="Proteomes" id="UP000719500">
    <property type="component" value="Unassembled WGS sequence"/>
</dbReference>
<comment type="caution">
    <text evidence="5">The sequence shown here is derived from an EMBL/GenBank/DDBJ whole genome shotgun (WGS) entry which is preliminary data.</text>
</comment>
<dbReference type="CDD" id="cd19100">
    <property type="entry name" value="AKR_unchar"/>
    <property type="match status" value="1"/>
</dbReference>
<reference evidence="5 6" key="1">
    <citation type="journal article" date="2021" name="Sci. Rep.">
        <title>The distribution of antibiotic resistance genes in chicken gut microbiota commensals.</title>
        <authorList>
            <person name="Juricova H."/>
            <person name="Matiasovicova J."/>
            <person name="Kubasova T."/>
            <person name="Cejkova D."/>
            <person name="Rychlik I."/>
        </authorList>
    </citation>
    <scope>NUCLEOTIDE SEQUENCE [LARGE SCALE GENOMIC DNA]</scope>
    <source>
        <strain evidence="5 6">An411</strain>
    </source>
</reference>
<keyword evidence="6" id="KW-1185">Reference proteome</keyword>
<dbReference type="SUPFAM" id="SSF51430">
    <property type="entry name" value="NAD(P)-linked oxidoreductase"/>
    <property type="match status" value="1"/>
</dbReference>
<dbReference type="InterPro" id="IPR036812">
    <property type="entry name" value="NAD(P)_OxRdtase_dom_sf"/>
</dbReference>
<dbReference type="EMBL" id="JACSNX010000013">
    <property type="protein sequence ID" value="MBM6851631.1"/>
    <property type="molecule type" value="Genomic_DNA"/>
</dbReference>
<dbReference type="Gene3D" id="3.20.20.100">
    <property type="entry name" value="NADP-dependent oxidoreductase domain"/>
    <property type="match status" value="1"/>
</dbReference>
<organism evidence="5 6">
    <name type="scientific">Oscillibacter valericigenes</name>
    <dbReference type="NCBI Taxonomy" id="351091"/>
    <lineage>
        <taxon>Bacteria</taxon>
        <taxon>Bacillati</taxon>
        <taxon>Bacillota</taxon>
        <taxon>Clostridia</taxon>
        <taxon>Eubacteriales</taxon>
        <taxon>Oscillospiraceae</taxon>
        <taxon>Oscillibacter</taxon>
    </lineage>
</organism>
<proteinExistence type="predicted"/>
<dbReference type="Pfam" id="PF13183">
    <property type="entry name" value="Fer4_8"/>
    <property type="match status" value="1"/>
</dbReference>
<keyword evidence="3" id="KW-0411">Iron-sulfur</keyword>
<dbReference type="RefSeq" id="WP_204804554.1">
    <property type="nucleotide sequence ID" value="NZ_JACSNX010000013.1"/>
</dbReference>
<evidence type="ECO:0000259" key="4">
    <source>
        <dbReference type="PROSITE" id="PS51379"/>
    </source>
</evidence>
<evidence type="ECO:0000256" key="1">
    <source>
        <dbReference type="ARBA" id="ARBA00022723"/>
    </source>
</evidence>
<dbReference type="PANTHER" id="PTHR43312:SF1">
    <property type="entry name" value="NADP-DEPENDENT OXIDOREDUCTASE DOMAIN-CONTAINING PROTEIN"/>
    <property type="match status" value="1"/>
</dbReference>
<dbReference type="PROSITE" id="PS51379">
    <property type="entry name" value="4FE4S_FER_2"/>
    <property type="match status" value="1"/>
</dbReference>
<feature type="domain" description="4Fe-4S ferredoxin-type" evidence="4">
    <location>
        <begin position="343"/>
        <end position="373"/>
    </location>
</feature>
<dbReference type="InterPro" id="IPR053135">
    <property type="entry name" value="AKR2_Oxidoreductase"/>
</dbReference>
<evidence type="ECO:0000256" key="2">
    <source>
        <dbReference type="ARBA" id="ARBA00023004"/>
    </source>
</evidence>
<dbReference type="SUPFAM" id="SSF46548">
    <property type="entry name" value="alpha-helical ferredoxin"/>
    <property type="match status" value="1"/>
</dbReference>
<protein>
    <submittedName>
        <fullName evidence="5">Aldo/keto reductase</fullName>
    </submittedName>
</protein>
<dbReference type="PROSITE" id="PS00198">
    <property type="entry name" value="4FE4S_FER_1"/>
    <property type="match status" value="1"/>
</dbReference>
<dbReference type="InterPro" id="IPR023210">
    <property type="entry name" value="NADP_OxRdtase_dom"/>
</dbReference>